<feature type="chain" id="PRO_5042170191" evidence="2">
    <location>
        <begin position="22"/>
        <end position="268"/>
    </location>
</feature>
<dbReference type="AlphaFoldDB" id="A0AAD5UGP1"/>
<keyword evidence="2" id="KW-0732">Signal</keyword>
<sequence>MKFRALLIASAFAAPLQSSESTVQPMLLVGTSQSNQNSNWQCVPVFKTVPSQGENSQEQPPNELVFEICQPSQGSSQSQFGQPQGSLGFGLGSQTSFGPQVPSGNFAQGPFPSGSNLPTIFPAQNLFPPNQGQNQNIQPALENPLVNAPYQNSQLPNIQGQQPNIQGQQPNIQGQMPNIIGQSFPAGQQSPITQMPIPPVGPVLPNQQTQSPFDQNQQGSIPQGLNPRPPMFLPPNSNSQGQNQCQSNSKLPPIYVIQYKPIFEIESH</sequence>
<feature type="signal peptide" evidence="2">
    <location>
        <begin position="1"/>
        <end position="21"/>
    </location>
</feature>
<feature type="compositionally biased region" description="Low complexity" evidence="1">
    <location>
        <begin position="236"/>
        <end position="249"/>
    </location>
</feature>
<feature type="compositionally biased region" description="Polar residues" evidence="1">
    <location>
        <begin position="205"/>
        <end position="223"/>
    </location>
</feature>
<protein>
    <submittedName>
        <fullName evidence="3">Uncharacterized protein</fullName>
    </submittedName>
</protein>
<reference evidence="3" key="1">
    <citation type="submission" date="2020-05" db="EMBL/GenBank/DDBJ databases">
        <title>Phylogenomic resolution of chytrid fungi.</title>
        <authorList>
            <person name="Stajich J.E."/>
            <person name="Amses K."/>
            <person name="Simmons R."/>
            <person name="Seto K."/>
            <person name="Myers J."/>
            <person name="Bonds A."/>
            <person name="Quandt C.A."/>
            <person name="Barry K."/>
            <person name="Liu P."/>
            <person name="Grigoriev I."/>
            <person name="Longcore J.E."/>
            <person name="James T.Y."/>
        </authorList>
    </citation>
    <scope>NUCLEOTIDE SEQUENCE</scope>
    <source>
        <strain evidence="3">PLAUS21</strain>
    </source>
</reference>
<evidence type="ECO:0000313" key="4">
    <source>
        <dbReference type="Proteomes" id="UP001210925"/>
    </source>
</evidence>
<accession>A0AAD5UGP1</accession>
<proteinExistence type="predicted"/>
<gene>
    <name evidence="3" type="ORF">HK103_007004</name>
</gene>
<name>A0AAD5UGP1_9FUNG</name>
<evidence type="ECO:0000256" key="2">
    <source>
        <dbReference type="SAM" id="SignalP"/>
    </source>
</evidence>
<dbReference type="Proteomes" id="UP001210925">
    <property type="component" value="Unassembled WGS sequence"/>
</dbReference>
<keyword evidence="4" id="KW-1185">Reference proteome</keyword>
<feature type="region of interest" description="Disordered" evidence="1">
    <location>
        <begin position="203"/>
        <end position="249"/>
    </location>
</feature>
<comment type="caution">
    <text evidence="3">The sequence shown here is derived from an EMBL/GenBank/DDBJ whole genome shotgun (WGS) entry which is preliminary data.</text>
</comment>
<evidence type="ECO:0000313" key="3">
    <source>
        <dbReference type="EMBL" id="KAJ3254665.1"/>
    </source>
</evidence>
<evidence type="ECO:0000256" key="1">
    <source>
        <dbReference type="SAM" id="MobiDB-lite"/>
    </source>
</evidence>
<dbReference type="EMBL" id="JADGKB010000080">
    <property type="protein sequence ID" value="KAJ3254665.1"/>
    <property type="molecule type" value="Genomic_DNA"/>
</dbReference>
<organism evidence="3 4">
    <name type="scientific">Boothiomyces macroporosus</name>
    <dbReference type="NCBI Taxonomy" id="261099"/>
    <lineage>
        <taxon>Eukaryota</taxon>
        <taxon>Fungi</taxon>
        <taxon>Fungi incertae sedis</taxon>
        <taxon>Chytridiomycota</taxon>
        <taxon>Chytridiomycota incertae sedis</taxon>
        <taxon>Chytridiomycetes</taxon>
        <taxon>Rhizophydiales</taxon>
        <taxon>Terramycetaceae</taxon>
        <taxon>Boothiomyces</taxon>
    </lineage>
</organism>